<accession>A0A392M8F2</accession>
<dbReference type="AlphaFoldDB" id="A0A392M8F2"/>
<dbReference type="InterPro" id="IPR011016">
    <property type="entry name" value="Znf_RING-CH"/>
</dbReference>
<dbReference type="PROSITE" id="PS50089">
    <property type="entry name" value="ZF_RING_2"/>
    <property type="match status" value="1"/>
</dbReference>
<keyword evidence="8" id="KW-1185">Reference proteome</keyword>
<protein>
    <submittedName>
        <fullName evidence="7">RING finger-like protein</fullName>
    </submittedName>
</protein>
<keyword evidence="3" id="KW-0862">Zinc</keyword>
<evidence type="ECO:0000256" key="1">
    <source>
        <dbReference type="ARBA" id="ARBA00022723"/>
    </source>
</evidence>
<evidence type="ECO:0000313" key="7">
    <source>
        <dbReference type="EMBL" id="MCH83561.1"/>
    </source>
</evidence>
<dbReference type="InterPro" id="IPR001841">
    <property type="entry name" value="Znf_RING"/>
</dbReference>
<evidence type="ECO:0000256" key="3">
    <source>
        <dbReference type="ARBA" id="ARBA00022833"/>
    </source>
</evidence>
<evidence type="ECO:0000313" key="8">
    <source>
        <dbReference type="Proteomes" id="UP000265520"/>
    </source>
</evidence>
<evidence type="ECO:0000256" key="4">
    <source>
        <dbReference type="PROSITE-ProRule" id="PRU00175"/>
    </source>
</evidence>
<dbReference type="Gene3D" id="3.30.40.10">
    <property type="entry name" value="Zinc/RING finger domain, C3HC4 (zinc finger)"/>
    <property type="match status" value="1"/>
</dbReference>
<dbReference type="PANTHER" id="PTHR45969:SF69">
    <property type="entry name" value="FINGER DOMAIN PROTEIN, PUTATIVE (AFU_ORTHOLOGUE AFUA_3G12190)-RELATED"/>
    <property type="match status" value="1"/>
</dbReference>
<dbReference type="Proteomes" id="UP000265520">
    <property type="component" value="Unassembled WGS sequence"/>
</dbReference>
<dbReference type="SMART" id="SM00744">
    <property type="entry name" value="RINGv"/>
    <property type="match status" value="1"/>
</dbReference>
<dbReference type="GO" id="GO:0061630">
    <property type="term" value="F:ubiquitin protein ligase activity"/>
    <property type="evidence" value="ECO:0007669"/>
    <property type="project" value="TreeGrafter"/>
</dbReference>
<dbReference type="GO" id="GO:0016567">
    <property type="term" value="P:protein ubiquitination"/>
    <property type="evidence" value="ECO:0007669"/>
    <property type="project" value="TreeGrafter"/>
</dbReference>
<gene>
    <name evidence="7" type="ORF">A2U01_0004387</name>
</gene>
<keyword evidence="2 4" id="KW-0863">Zinc-finger</keyword>
<evidence type="ECO:0000256" key="5">
    <source>
        <dbReference type="SAM" id="MobiDB-lite"/>
    </source>
</evidence>
<dbReference type="InterPro" id="IPR013083">
    <property type="entry name" value="Znf_RING/FYVE/PHD"/>
</dbReference>
<reference evidence="7 8" key="1">
    <citation type="journal article" date="2018" name="Front. Plant Sci.">
        <title>Red Clover (Trifolium pratense) and Zigzag Clover (T. medium) - A Picture of Genomic Similarities and Differences.</title>
        <authorList>
            <person name="Dluhosova J."/>
            <person name="Istvanek J."/>
            <person name="Nedelnik J."/>
            <person name="Repkova J."/>
        </authorList>
    </citation>
    <scope>NUCLEOTIDE SEQUENCE [LARGE SCALE GENOMIC DNA]</scope>
    <source>
        <strain evidence="8">cv. 10/8</strain>
        <tissue evidence="7">Leaf</tissue>
    </source>
</reference>
<evidence type="ECO:0000256" key="2">
    <source>
        <dbReference type="ARBA" id="ARBA00022771"/>
    </source>
</evidence>
<sequence>MNRVRGLNAAAGFILPGSMLDGVFVVDSFVDAANNMGSRRGRRQNNNNNHNTNRWLSSPPTATTHVGVNHRPHVPPSFNVLNGRRGGRISMTTMADDSVILFDTSVANNNMGRNNALHTPFPHPINVTTKLDNDSEATCSICLCELSNDSSVVQIRCSHVFHRDCIQKWITVKRTCPLCRINV</sequence>
<name>A0A392M8F2_9FABA</name>
<comment type="caution">
    <text evidence="7">The sequence shown here is derived from an EMBL/GenBank/DDBJ whole genome shotgun (WGS) entry which is preliminary data.</text>
</comment>
<feature type="region of interest" description="Disordered" evidence="5">
    <location>
        <begin position="36"/>
        <end position="73"/>
    </location>
</feature>
<evidence type="ECO:0000259" key="6">
    <source>
        <dbReference type="PROSITE" id="PS50089"/>
    </source>
</evidence>
<dbReference type="CDD" id="cd16454">
    <property type="entry name" value="RING-H2_PA-TM-RING"/>
    <property type="match status" value="1"/>
</dbReference>
<dbReference type="Pfam" id="PF13639">
    <property type="entry name" value="zf-RING_2"/>
    <property type="match status" value="1"/>
</dbReference>
<keyword evidence="1" id="KW-0479">Metal-binding</keyword>
<feature type="domain" description="RING-type" evidence="6">
    <location>
        <begin position="139"/>
        <end position="180"/>
    </location>
</feature>
<feature type="compositionally biased region" description="Polar residues" evidence="5">
    <location>
        <begin position="55"/>
        <end position="66"/>
    </location>
</feature>
<organism evidence="7 8">
    <name type="scientific">Trifolium medium</name>
    <dbReference type="NCBI Taxonomy" id="97028"/>
    <lineage>
        <taxon>Eukaryota</taxon>
        <taxon>Viridiplantae</taxon>
        <taxon>Streptophyta</taxon>
        <taxon>Embryophyta</taxon>
        <taxon>Tracheophyta</taxon>
        <taxon>Spermatophyta</taxon>
        <taxon>Magnoliopsida</taxon>
        <taxon>eudicotyledons</taxon>
        <taxon>Gunneridae</taxon>
        <taxon>Pentapetalae</taxon>
        <taxon>rosids</taxon>
        <taxon>fabids</taxon>
        <taxon>Fabales</taxon>
        <taxon>Fabaceae</taxon>
        <taxon>Papilionoideae</taxon>
        <taxon>50 kb inversion clade</taxon>
        <taxon>NPAAA clade</taxon>
        <taxon>Hologalegina</taxon>
        <taxon>IRL clade</taxon>
        <taxon>Trifolieae</taxon>
        <taxon>Trifolium</taxon>
    </lineage>
</organism>
<dbReference type="PANTHER" id="PTHR45969">
    <property type="entry name" value="RING ZINC FINGER PROTEIN-RELATED"/>
    <property type="match status" value="1"/>
</dbReference>
<dbReference type="GO" id="GO:0008270">
    <property type="term" value="F:zinc ion binding"/>
    <property type="evidence" value="ECO:0007669"/>
    <property type="project" value="UniProtKB-KW"/>
</dbReference>
<feature type="compositionally biased region" description="Low complexity" evidence="5">
    <location>
        <begin position="36"/>
        <end position="54"/>
    </location>
</feature>
<dbReference type="EMBL" id="LXQA010005394">
    <property type="protein sequence ID" value="MCH83561.1"/>
    <property type="molecule type" value="Genomic_DNA"/>
</dbReference>
<proteinExistence type="predicted"/>
<dbReference type="SMART" id="SM00184">
    <property type="entry name" value="RING"/>
    <property type="match status" value="1"/>
</dbReference>
<dbReference type="SUPFAM" id="SSF57850">
    <property type="entry name" value="RING/U-box"/>
    <property type="match status" value="1"/>
</dbReference>